<dbReference type="KEGG" id="pxi:J5O05_17335"/>
<dbReference type="Proteomes" id="UP000664904">
    <property type="component" value="Plasmid unnamed4"/>
</dbReference>
<accession>A0A975DJX8</accession>
<organism evidence="1 2">
    <name type="scientific">Pseudoalteromonas xiamenensis</name>
    <dbReference type="NCBI Taxonomy" id="882626"/>
    <lineage>
        <taxon>Bacteria</taxon>
        <taxon>Pseudomonadati</taxon>
        <taxon>Pseudomonadota</taxon>
        <taxon>Gammaproteobacteria</taxon>
        <taxon>Alteromonadales</taxon>
        <taxon>Pseudoalteromonadaceae</taxon>
        <taxon>Pseudoalteromonas</taxon>
    </lineage>
</organism>
<keyword evidence="1" id="KW-0614">Plasmid</keyword>
<dbReference type="EMBL" id="CP072134">
    <property type="protein sequence ID" value="QTH73019.1"/>
    <property type="molecule type" value="Genomic_DNA"/>
</dbReference>
<protein>
    <submittedName>
        <fullName evidence="1">Uncharacterized protein</fullName>
    </submittedName>
</protein>
<evidence type="ECO:0000313" key="2">
    <source>
        <dbReference type="Proteomes" id="UP000664904"/>
    </source>
</evidence>
<sequence>MSGLKIIGSACTNNGCVEILKVDDAARIERMVEEKYKGRAVTLLGSRLSESARGAAYIKR</sequence>
<proteinExistence type="predicted"/>
<reference evidence="1" key="1">
    <citation type="submission" date="2021-03" db="EMBL/GenBank/DDBJ databases">
        <title>Complete Genome of Pseudoalteromonas xiamenensis STKMTI.2, a new potential marine bacterium producing anti-Vibrio compounds.</title>
        <authorList>
            <person name="Handayani D.P."/>
            <person name="Isnansetyo A."/>
            <person name="Istiqomah I."/>
            <person name="Jumina J."/>
        </authorList>
    </citation>
    <scope>NUCLEOTIDE SEQUENCE</scope>
    <source>
        <strain evidence="1">STKMTI.2</strain>
        <plasmid evidence="1">unnamed4</plasmid>
    </source>
</reference>
<evidence type="ECO:0000313" key="1">
    <source>
        <dbReference type="EMBL" id="QTH73019.1"/>
    </source>
</evidence>
<dbReference type="RefSeq" id="WP_208844638.1">
    <property type="nucleotide sequence ID" value="NZ_CP072134.1"/>
</dbReference>
<geneLocation type="plasmid" evidence="1 2">
    <name>unnamed4</name>
</geneLocation>
<dbReference type="AlphaFoldDB" id="A0A975DJX8"/>
<keyword evidence="2" id="KW-1185">Reference proteome</keyword>
<gene>
    <name evidence="1" type="ORF">J5O05_17335</name>
</gene>
<name>A0A975DJX8_9GAMM</name>